<evidence type="ECO:0000259" key="2">
    <source>
        <dbReference type="Pfam" id="PF00924"/>
    </source>
</evidence>
<dbReference type="GO" id="GO:0008381">
    <property type="term" value="F:mechanosensitive monoatomic ion channel activity"/>
    <property type="evidence" value="ECO:0007669"/>
    <property type="project" value="UniProtKB-ARBA"/>
</dbReference>
<dbReference type="PANTHER" id="PTHR30566:SF25">
    <property type="entry name" value="INNER MEMBRANE PROTEIN"/>
    <property type="match status" value="1"/>
</dbReference>
<organism evidence="3 4">
    <name type="scientific">Candidatus Methylophosphatis roskildensis</name>
    <dbReference type="NCBI Taxonomy" id="2899263"/>
    <lineage>
        <taxon>Bacteria</taxon>
        <taxon>Pseudomonadati</taxon>
        <taxon>Pseudomonadota</taxon>
        <taxon>Betaproteobacteria</taxon>
        <taxon>Nitrosomonadales</taxon>
        <taxon>Sterolibacteriaceae</taxon>
        <taxon>Candidatus Methylophosphatis</taxon>
    </lineage>
</organism>
<keyword evidence="1" id="KW-0472">Membrane</keyword>
<dbReference type="Proteomes" id="UP000807785">
    <property type="component" value="Unassembled WGS sequence"/>
</dbReference>
<evidence type="ECO:0000256" key="1">
    <source>
        <dbReference type="SAM" id="Phobius"/>
    </source>
</evidence>
<dbReference type="EMBL" id="JADJEV010000004">
    <property type="protein sequence ID" value="MBK6974518.1"/>
    <property type="molecule type" value="Genomic_DNA"/>
</dbReference>
<feature type="domain" description="Mechanosensitive ion channel MscS" evidence="2">
    <location>
        <begin position="171"/>
        <end position="237"/>
    </location>
</feature>
<keyword evidence="1" id="KW-0812">Transmembrane</keyword>
<reference evidence="3" key="1">
    <citation type="submission" date="2020-10" db="EMBL/GenBank/DDBJ databases">
        <title>Connecting structure to function with the recovery of over 1000 high-quality activated sludge metagenome-assembled genomes encoding full-length rRNA genes using long-read sequencing.</title>
        <authorList>
            <person name="Singleton C.M."/>
            <person name="Petriglieri F."/>
            <person name="Kristensen J.M."/>
            <person name="Kirkegaard R.H."/>
            <person name="Michaelsen T.Y."/>
            <person name="Andersen M.H."/>
            <person name="Karst S.M."/>
            <person name="Dueholm M.S."/>
            <person name="Nielsen P.H."/>
            <person name="Albertsen M."/>
        </authorList>
    </citation>
    <scope>NUCLEOTIDE SEQUENCE</scope>
    <source>
        <strain evidence="3">Bjer_18-Q3-R1-45_BAT3C.347</strain>
    </source>
</reference>
<keyword evidence="1" id="KW-1133">Transmembrane helix</keyword>
<dbReference type="Gene3D" id="1.10.287.1260">
    <property type="match status" value="1"/>
</dbReference>
<sequence length="348" mass="39304">MLLALVMVLAGAAGFILQRFGRAILFRLSQPIPRFHSVLRNIDRAASYVLPLLFMQFVLRSAPDDLRGIVPLRHFASVILILTMTWLLLRTVRGFAEGIIAENPLDVEDNLNARRIHTQTRVLMRSIMAVIVLIGLSAVLMTFPAVRTLGASLIASAGVAGLVAGMAARPVLGNLIAGLQIGLTQPIRLEDVLIVDGEWGWVEEITGAYVVLRIWDRRHLVVPLQWFIEHPFQNWTRKRADIIGSVFWWVDYRLPLDPIRGEIRRLCEEVPHLWDGELALLQVTDSGTQSMQLRALVTARNSPDSWDLRCHIRAGVIDFIQREYPQFLPRLRAEVETREAPEKDGLRA</sequence>
<gene>
    <name evidence="3" type="ORF">IPH26_16770</name>
</gene>
<dbReference type="SUPFAM" id="SSF50182">
    <property type="entry name" value="Sm-like ribonucleoproteins"/>
    <property type="match status" value="1"/>
</dbReference>
<feature type="transmembrane region" description="Helical" evidence="1">
    <location>
        <begin position="122"/>
        <end position="143"/>
    </location>
</feature>
<feature type="transmembrane region" description="Helical" evidence="1">
    <location>
        <begin position="6"/>
        <end position="25"/>
    </location>
</feature>
<dbReference type="PANTHER" id="PTHR30566">
    <property type="entry name" value="YNAI-RELATED MECHANOSENSITIVE ION CHANNEL"/>
    <property type="match status" value="1"/>
</dbReference>
<dbReference type="InterPro" id="IPR006685">
    <property type="entry name" value="MscS_channel_2nd"/>
</dbReference>
<accession>A0A9D7E0T4</accession>
<feature type="transmembrane region" description="Helical" evidence="1">
    <location>
        <begin position="68"/>
        <end position="89"/>
    </location>
</feature>
<feature type="transmembrane region" description="Helical" evidence="1">
    <location>
        <begin position="45"/>
        <end position="62"/>
    </location>
</feature>
<evidence type="ECO:0000313" key="4">
    <source>
        <dbReference type="Proteomes" id="UP000807785"/>
    </source>
</evidence>
<dbReference type="GO" id="GO:0016020">
    <property type="term" value="C:membrane"/>
    <property type="evidence" value="ECO:0007669"/>
    <property type="project" value="InterPro"/>
</dbReference>
<evidence type="ECO:0000313" key="3">
    <source>
        <dbReference type="EMBL" id="MBK6974518.1"/>
    </source>
</evidence>
<dbReference type="InterPro" id="IPR010920">
    <property type="entry name" value="LSM_dom_sf"/>
</dbReference>
<proteinExistence type="predicted"/>
<name>A0A9D7E0T4_9PROT</name>
<comment type="caution">
    <text evidence="3">The sequence shown here is derived from an EMBL/GenBank/DDBJ whole genome shotgun (WGS) entry which is preliminary data.</text>
</comment>
<dbReference type="Pfam" id="PF00924">
    <property type="entry name" value="MS_channel_2nd"/>
    <property type="match status" value="1"/>
</dbReference>
<dbReference type="AlphaFoldDB" id="A0A9D7E0T4"/>
<protein>
    <submittedName>
        <fullName evidence="3">Mechanosensitive ion channel family protein</fullName>
    </submittedName>
</protein>